<dbReference type="InterPro" id="IPR045863">
    <property type="entry name" value="CorA_TM1_TM2"/>
</dbReference>
<keyword evidence="7 12" id="KW-1133">Transmembrane helix</keyword>
<keyword evidence="3 12" id="KW-0813">Transport</keyword>
<accession>A0A939BPY2</accession>
<dbReference type="SUPFAM" id="SSF143865">
    <property type="entry name" value="CorA soluble domain-like"/>
    <property type="match status" value="1"/>
</dbReference>
<dbReference type="GO" id="GO:0050897">
    <property type="term" value="F:cobalt ion binding"/>
    <property type="evidence" value="ECO:0007669"/>
    <property type="project" value="TreeGrafter"/>
</dbReference>
<dbReference type="FunFam" id="1.20.58.340:FF:000004">
    <property type="entry name" value="Magnesium transport protein CorA"/>
    <property type="match status" value="1"/>
</dbReference>
<gene>
    <name evidence="12" type="primary">corA</name>
    <name evidence="14" type="ORF">JOD01_002641</name>
</gene>
<dbReference type="GO" id="GO:0015087">
    <property type="term" value="F:cobalt ion transmembrane transporter activity"/>
    <property type="evidence" value="ECO:0007669"/>
    <property type="project" value="UniProtKB-UniRule"/>
</dbReference>
<evidence type="ECO:0000256" key="2">
    <source>
        <dbReference type="ARBA" id="ARBA00009765"/>
    </source>
</evidence>
<dbReference type="Gene3D" id="1.20.58.340">
    <property type="entry name" value="Magnesium transport protein CorA, transmembrane region"/>
    <property type="match status" value="2"/>
</dbReference>
<proteinExistence type="inferred from homology"/>
<dbReference type="GO" id="GO:0015095">
    <property type="term" value="F:magnesium ion transmembrane transporter activity"/>
    <property type="evidence" value="ECO:0007669"/>
    <property type="project" value="UniProtKB-UniRule"/>
</dbReference>
<dbReference type="SUPFAM" id="SSF144083">
    <property type="entry name" value="Magnesium transport protein CorA, transmembrane region"/>
    <property type="match status" value="1"/>
</dbReference>
<evidence type="ECO:0000313" key="14">
    <source>
        <dbReference type="EMBL" id="MBM7591015.1"/>
    </source>
</evidence>
<keyword evidence="8 12" id="KW-0406">Ion transport</keyword>
<dbReference type="InterPro" id="IPR004488">
    <property type="entry name" value="Mg/Co-transport_prot_CorA"/>
</dbReference>
<dbReference type="Pfam" id="PF01544">
    <property type="entry name" value="CorA"/>
    <property type="match status" value="1"/>
</dbReference>
<dbReference type="Gene3D" id="3.30.460.20">
    <property type="entry name" value="CorA soluble domain-like"/>
    <property type="match status" value="1"/>
</dbReference>
<dbReference type="PANTHER" id="PTHR46494">
    <property type="entry name" value="CORA FAMILY METAL ION TRANSPORTER (EUROFUNG)"/>
    <property type="match status" value="1"/>
</dbReference>
<keyword evidence="6 12" id="KW-0460">Magnesium</keyword>
<dbReference type="GO" id="GO:0005886">
    <property type="term" value="C:plasma membrane"/>
    <property type="evidence" value="ECO:0007669"/>
    <property type="project" value="UniProtKB-SubCell"/>
</dbReference>
<evidence type="ECO:0000256" key="5">
    <source>
        <dbReference type="ARBA" id="ARBA00022692"/>
    </source>
</evidence>
<feature type="coiled-coil region" evidence="13">
    <location>
        <begin position="138"/>
        <end position="165"/>
    </location>
</feature>
<evidence type="ECO:0000313" key="15">
    <source>
        <dbReference type="Proteomes" id="UP000717624"/>
    </source>
</evidence>
<evidence type="ECO:0000256" key="9">
    <source>
        <dbReference type="ARBA" id="ARBA00023136"/>
    </source>
</evidence>
<feature type="transmembrane region" description="Helical" evidence="12">
    <location>
        <begin position="253"/>
        <end position="273"/>
    </location>
</feature>
<protein>
    <recommendedName>
        <fullName evidence="12">Magnesium transport protein CorA</fullName>
    </recommendedName>
</protein>
<evidence type="ECO:0000256" key="3">
    <source>
        <dbReference type="ARBA" id="ARBA00022448"/>
    </source>
</evidence>
<reference evidence="14" key="1">
    <citation type="submission" date="2021-01" db="EMBL/GenBank/DDBJ databases">
        <title>Genomic Encyclopedia of Type Strains, Phase IV (KMG-IV): sequencing the most valuable type-strain genomes for metagenomic binning, comparative biology and taxonomic classification.</title>
        <authorList>
            <person name="Goeker M."/>
        </authorList>
    </citation>
    <scope>NUCLEOTIDE SEQUENCE</scope>
    <source>
        <strain evidence="14">DSM 25523</strain>
    </source>
</reference>
<organism evidence="14 15">
    <name type="scientific">Brevibacillus fulvus</name>
    <dbReference type="NCBI Taxonomy" id="1125967"/>
    <lineage>
        <taxon>Bacteria</taxon>
        <taxon>Bacillati</taxon>
        <taxon>Bacillota</taxon>
        <taxon>Bacilli</taxon>
        <taxon>Bacillales</taxon>
        <taxon>Paenibacillaceae</taxon>
        <taxon>Brevibacillus</taxon>
    </lineage>
</organism>
<comment type="catalytic activity">
    <reaction evidence="10">
        <text>Mg(2+)(in) = Mg(2+)(out)</text>
        <dbReference type="Rhea" id="RHEA:29827"/>
        <dbReference type="ChEBI" id="CHEBI:18420"/>
    </reaction>
</comment>
<dbReference type="Proteomes" id="UP000717624">
    <property type="component" value="Unassembled WGS sequence"/>
</dbReference>
<evidence type="ECO:0000256" key="11">
    <source>
        <dbReference type="ARBA" id="ARBA00045497"/>
    </source>
</evidence>
<keyword evidence="9 12" id="KW-0472">Membrane</keyword>
<comment type="subcellular location">
    <subcellularLocation>
        <location evidence="1">Cell membrane</location>
        <topology evidence="1">Multi-pass membrane protein</topology>
    </subcellularLocation>
    <subcellularLocation>
        <location evidence="12">Membrane</location>
        <topology evidence="12">Multi-pass membrane protein</topology>
    </subcellularLocation>
</comment>
<evidence type="ECO:0000256" key="6">
    <source>
        <dbReference type="ARBA" id="ARBA00022842"/>
    </source>
</evidence>
<sequence>MKIKLVQNGLFKEIEDIEETRRPPRNGFYWIDAGLFDLDLLQQRYGLHDLAIEDCIDEEEQRPKLEIYEDHYFIVINSIQFASQEIMLREVNLFLGKDFIITVTKHPIEEMQKITRILREEEVSKPDYFLYHLIDLIVESYFQVIEKIEDLIEKLEEEILLNAHKSHLNQIIGLRSEVLYARKMLIPQRDLIAALNKKELSLIHDNLQKYFGDIYENAVKVADSFETFRELISNLREAYQASLSGRANDIMRVFTALTTIFMPITIVTGIYGMNFPNIPELHMPYGYYMVLAFIALLGVTMYLVFKRKNWL</sequence>
<feature type="transmembrane region" description="Helical" evidence="12">
    <location>
        <begin position="285"/>
        <end position="305"/>
    </location>
</feature>
<dbReference type="InterPro" id="IPR045861">
    <property type="entry name" value="CorA_cytoplasmic_dom"/>
</dbReference>
<dbReference type="InterPro" id="IPR002523">
    <property type="entry name" value="MgTranspt_CorA/ZnTranspt_ZntB"/>
</dbReference>
<comment type="similarity">
    <text evidence="2 12">Belongs to the CorA metal ion transporter (MIT) (TC 1.A.35) family.</text>
</comment>
<dbReference type="NCBIfam" id="TIGR00383">
    <property type="entry name" value="corA"/>
    <property type="match status" value="1"/>
</dbReference>
<comment type="function">
    <text evidence="11">Mediates influx of magnesium ions. Alternates between open and closed states. Activated by low cytoplasmic Mg(2+) levels. Inactive when cytoplasmic Mg(2+) levels are high.</text>
</comment>
<evidence type="ECO:0000256" key="8">
    <source>
        <dbReference type="ARBA" id="ARBA00023065"/>
    </source>
</evidence>
<evidence type="ECO:0000256" key="4">
    <source>
        <dbReference type="ARBA" id="ARBA00022475"/>
    </source>
</evidence>
<name>A0A939BPY2_9BACL</name>
<dbReference type="RefSeq" id="WP_204518758.1">
    <property type="nucleotide sequence ID" value="NZ_BAABIN010000014.1"/>
</dbReference>
<dbReference type="AlphaFoldDB" id="A0A939BPY2"/>
<evidence type="ECO:0000256" key="10">
    <source>
        <dbReference type="ARBA" id="ARBA00034269"/>
    </source>
</evidence>
<keyword evidence="13" id="KW-0175">Coiled coil</keyword>
<evidence type="ECO:0000256" key="1">
    <source>
        <dbReference type="ARBA" id="ARBA00004651"/>
    </source>
</evidence>
<evidence type="ECO:0000256" key="13">
    <source>
        <dbReference type="SAM" id="Coils"/>
    </source>
</evidence>
<dbReference type="CDD" id="cd12822">
    <property type="entry name" value="TmCorA-like"/>
    <property type="match status" value="1"/>
</dbReference>
<evidence type="ECO:0000256" key="7">
    <source>
        <dbReference type="ARBA" id="ARBA00022989"/>
    </source>
</evidence>
<evidence type="ECO:0000256" key="12">
    <source>
        <dbReference type="RuleBase" id="RU362010"/>
    </source>
</evidence>
<dbReference type="PANTHER" id="PTHR46494:SF1">
    <property type="entry name" value="CORA FAMILY METAL ION TRANSPORTER (EUROFUNG)"/>
    <property type="match status" value="1"/>
</dbReference>
<keyword evidence="4 12" id="KW-1003">Cell membrane</keyword>
<dbReference type="EMBL" id="JAFBEB010000009">
    <property type="protein sequence ID" value="MBM7591015.1"/>
    <property type="molecule type" value="Genomic_DNA"/>
</dbReference>
<comment type="caution">
    <text evidence="14">The sequence shown here is derived from an EMBL/GenBank/DDBJ whole genome shotgun (WGS) entry which is preliminary data.</text>
</comment>
<keyword evidence="5 12" id="KW-0812">Transmembrane</keyword>
<keyword evidence="15" id="KW-1185">Reference proteome</keyword>
<dbReference type="GO" id="GO:0000287">
    <property type="term" value="F:magnesium ion binding"/>
    <property type="evidence" value="ECO:0007669"/>
    <property type="project" value="TreeGrafter"/>
</dbReference>